<feature type="chain" id="PRO_5009260061" evidence="1">
    <location>
        <begin position="36"/>
        <end position="271"/>
    </location>
</feature>
<dbReference type="GO" id="GO:0016042">
    <property type="term" value="P:lipid catabolic process"/>
    <property type="evidence" value="ECO:0007669"/>
    <property type="project" value="InterPro"/>
</dbReference>
<dbReference type="Pfam" id="PF01674">
    <property type="entry name" value="Lipase_2"/>
    <property type="match status" value="1"/>
</dbReference>
<keyword evidence="1" id="KW-0732">Signal</keyword>
<evidence type="ECO:0000256" key="1">
    <source>
        <dbReference type="SAM" id="SignalP"/>
    </source>
</evidence>
<dbReference type="InterPro" id="IPR002918">
    <property type="entry name" value="Lipase_EstA/Esterase_EstB"/>
</dbReference>
<dbReference type="SUPFAM" id="SSF53474">
    <property type="entry name" value="alpha/beta-Hydrolases"/>
    <property type="match status" value="1"/>
</dbReference>
<dbReference type="PANTHER" id="PTHR37574:SF1">
    <property type="entry name" value="LIPASE B"/>
    <property type="match status" value="1"/>
</dbReference>
<reference evidence="3" key="1">
    <citation type="submission" date="2016-10" db="EMBL/GenBank/DDBJ databases">
        <authorList>
            <person name="Varghese N."/>
            <person name="Submissions S."/>
        </authorList>
    </citation>
    <scope>NUCLEOTIDE SEQUENCE [LARGE SCALE GENOMIC DNA]</scope>
    <source>
        <strain evidence="3">DSM 22127</strain>
    </source>
</reference>
<dbReference type="RefSeq" id="WP_231916813.1">
    <property type="nucleotide sequence ID" value="NZ_LT629757.1"/>
</dbReference>
<organism evidence="2 3">
    <name type="scientific">Nocardioides scoriae</name>
    <dbReference type="NCBI Taxonomy" id="642780"/>
    <lineage>
        <taxon>Bacteria</taxon>
        <taxon>Bacillati</taxon>
        <taxon>Actinomycetota</taxon>
        <taxon>Actinomycetes</taxon>
        <taxon>Propionibacteriales</taxon>
        <taxon>Nocardioidaceae</taxon>
        <taxon>Nocardioides</taxon>
    </lineage>
</organism>
<accession>A0A1H1SIP3</accession>
<gene>
    <name evidence="2" type="ORF">SAMN04488570_1966</name>
</gene>
<name>A0A1H1SIP3_9ACTN</name>
<dbReference type="Gene3D" id="3.40.50.1820">
    <property type="entry name" value="alpha/beta hydrolase"/>
    <property type="match status" value="1"/>
</dbReference>
<dbReference type="PANTHER" id="PTHR37574">
    <property type="entry name" value="LIPASE B"/>
    <property type="match status" value="1"/>
</dbReference>
<dbReference type="EMBL" id="LT629757">
    <property type="protein sequence ID" value="SDS47822.1"/>
    <property type="molecule type" value="Genomic_DNA"/>
</dbReference>
<keyword evidence="3" id="KW-1185">Reference proteome</keyword>
<dbReference type="STRING" id="642780.SAMN04488570_1966"/>
<feature type="signal peptide" evidence="1">
    <location>
        <begin position="1"/>
        <end position="35"/>
    </location>
</feature>
<dbReference type="GO" id="GO:0016787">
    <property type="term" value="F:hydrolase activity"/>
    <property type="evidence" value="ECO:0007669"/>
    <property type="project" value="UniProtKB-KW"/>
</dbReference>
<sequence>MVRRTSFSARAAAGGALVALVASAALVLAPSPASAAPSSGVDDWSCRPSAAHPSPVVVVHGTFGDSRTLLRRLERSVAAAGWCVFALDYGQRATGPVERSAQELAAFVDRVLATTGARRVSLVGHSQGGMMPRYYVRFLGGAARVDDLVGLAPSNHGTANPLLLTPGLSVLCPACLQQARGSAFLSVLNAGDETSGAVSHTTVVTRLDEVVLPASSGFLDGATNLVLQRLCPLHLPGHLLLPSDGAAIRVVLHALGRPGPADPAYRPSCAP</sequence>
<dbReference type="InterPro" id="IPR053228">
    <property type="entry name" value="Stereospecific_Lipase"/>
</dbReference>
<evidence type="ECO:0000313" key="3">
    <source>
        <dbReference type="Proteomes" id="UP000198859"/>
    </source>
</evidence>
<protein>
    <submittedName>
        <fullName evidence="2">Triacylglycerol esterase/lipase EstA, alpha/beta hydrolase fold</fullName>
    </submittedName>
</protein>
<keyword evidence="2" id="KW-0378">Hydrolase</keyword>
<dbReference type="Proteomes" id="UP000198859">
    <property type="component" value="Chromosome I"/>
</dbReference>
<dbReference type="InterPro" id="IPR029058">
    <property type="entry name" value="AB_hydrolase_fold"/>
</dbReference>
<evidence type="ECO:0000313" key="2">
    <source>
        <dbReference type="EMBL" id="SDS47822.1"/>
    </source>
</evidence>
<dbReference type="AlphaFoldDB" id="A0A1H1SIP3"/>
<proteinExistence type="predicted"/>